<proteinExistence type="predicted"/>
<protein>
    <submittedName>
        <fullName evidence="2">Dienelactone hydrolase</fullName>
    </submittedName>
</protein>
<feature type="domain" description="Dienelactone hydrolase" evidence="1">
    <location>
        <begin position="33"/>
        <end position="249"/>
    </location>
</feature>
<comment type="caution">
    <text evidence="2">The sequence shown here is derived from an EMBL/GenBank/DDBJ whole genome shotgun (WGS) entry which is preliminary data.</text>
</comment>
<dbReference type="PANTHER" id="PTHR17630:SF44">
    <property type="entry name" value="PROTEIN AIM2"/>
    <property type="match status" value="1"/>
</dbReference>
<dbReference type="AlphaFoldDB" id="A0A1Y2DRA9"/>
<reference evidence="2 3" key="1">
    <citation type="submission" date="2016-07" db="EMBL/GenBank/DDBJ databases">
        <title>Pervasive Adenine N6-methylation of Active Genes in Fungi.</title>
        <authorList>
            <consortium name="DOE Joint Genome Institute"/>
            <person name="Mondo S.J."/>
            <person name="Dannebaum R.O."/>
            <person name="Kuo R.C."/>
            <person name="Labutti K."/>
            <person name="Haridas S."/>
            <person name="Kuo A."/>
            <person name="Salamov A."/>
            <person name="Ahrendt S.R."/>
            <person name="Lipzen A."/>
            <person name="Sullivan W."/>
            <person name="Andreopoulos W.B."/>
            <person name="Clum A."/>
            <person name="Lindquist E."/>
            <person name="Daum C."/>
            <person name="Ramamoorthy G.K."/>
            <person name="Gryganskyi A."/>
            <person name="Culley D."/>
            <person name="Magnuson J.K."/>
            <person name="James T.Y."/>
            <person name="O'Malley M.A."/>
            <person name="Stajich J.E."/>
            <person name="Spatafora J.W."/>
            <person name="Visel A."/>
            <person name="Grigoriev I.V."/>
        </authorList>
    </citation>
    <scope>NUCLEOTIDE SEQUENCE [LARGE SCALE GENOMIC DNA]</scope>
    <source>
        <strain evidence="2 3">CBS 129021</strain>
    </source>
</reference>
<dbReference type="InterPro" id="IPR029058">
    <property type="entry name" value="AB_hydrolase_fold"/>
</dbReference>
<keyword evidence="2" id="KW-0378">Hydrolase</keyword>
<dbReference type="OrthoDB" id="17560at2759"/>
<accession>A0A1Y2DRA9</accession>
<evidence type="ECO:0000313" key="2">
    <source>
        <dbReference type="EMBL" id="ORY61800.1"/>
    </source>
</evidence>
<dbReference type="GeneID" id="63773877"/>
<name>A0A1Y2DRA9_9PEZI</name>
<dbReference type="InParanoid" id="A0A1Y2DRA9"/>
<keyword evidence="3" id="KW-1185">Reference proteome</keyword>
<dbReference type="Proteomes" id="UP000193689">
    <property type="component" value="Unassembled WGS sequence"/>
</dbReference>
<dbReference type="EMBL" id="MCFJ01000010">
    <property type="protein sequence ID" value="ORY61800.1"/>
    <property type="molecule type" value="Genomic_DNA"/>
</dbReference>
<dbReference type="Pfam" id="PF01738">
    <property type="entry name" value="DLH"/>
    <property type="match status" value="1"/>
</dbReference>
<dbReference type="STRING" id="1141098.A0A1Y2DRA9"/>
<evidence type="ECO:0000313" key="3">
    <source>
        <dbReference type="Proteomes" id="UP000193689"/>
    </source>
</evidence>
<dbReference type="PANTHER" id="PTHR17630">
    <property type="entry name" value="DIENELACTONE HYDROLASE"/>
    <property type="match status" value="1"/>
</dbReference>
<organism evidence="2 3">
    <name type="scientific">Pseudomassariella vexata</name>
    <dbReference type="NCBI Taxonomy" id="1141098"/>
    <lineage>
        <taxon>Eukaryota</taxon>
        <taxon>Fungi</taxon>
        <taxon>Dikarya</taxon>
        <taxon>Ascomycota</taxon>
        <taxon>Pezizomycotina</taxon>
        <taxon>Sordariomycetes</taxon>
        <taxon>Xylariomycetidae</taxon>
        <taxon>Amphisphaeriales</taxon>
        <taxon>Pseudomassariaceae</taxon>
        <taxon>Pseudomassariella</taxon>
    </lineage>
</organism>
<sequence length="252" mass="28067">MATIAYPPAKCCTVGVKHEGTPTGQDIKVGKYDAYLAVPESSKVHKDAGILFIPDVICIWQNSKLMADQYAANGYLCLIIDVFNGDPLSLNRSDDFDFIAWLTKGSTGDNPHTAEHVDPIVKEAIKYLTEEKGIKKLGAVGYCFGAKYVARHYPSIQVGFMAHPSFVDEDEFRAFKAPLSIAAAETDAIFPTDKRHRAEVILAEKGHPYQINLYSQVVHGFSVRCDLSNKVEKYAREQAFLQAVTWFDTWLI</sequence>
<dbReference type="InterPro" id="IPR002925">
    <property type="entry name" value="Dienelactn_hydro"/>
</dbReference>
<dbReference type="Gene3D" id="3.40.50.1820">
    <property type="entry name" value="alpha/beta hydrolase"/>
    <property type="match status" value="1"/>
</dbReference>
<dbReference type="GO" id="GO:0016787">
    <property type="term" value="F:hydrolase activity"/>
    <property type="evidence" value="ECO:0007669"/>
    <property type="project" value="UniProtKB-KW"/>
</dbReference>
<dbReference type="RefSeq" id="XP_040713877.1">
    <property type="nucleotide sequence ID" value="XM_040857665.1"/>
</dbReference>
<gene>
    <name evidence="2" type="ORF">BCR38DRAFT_39741</name>
</gene>
<evidence type="ECO:0000259" key="1">
    <source>
        <dbReference type="Pfam" id="PF01738"/>
    </source>
</evidence>
<dbReference type="SUPFAM" id="SSF53474">
    <property type="entry name" value="alpha/beta-Hydrolases"/>
    <property type="match status" value="1"/>
</dbReference>